<feature type="region of interest" description="Disordered" evidence="1">
    <location>
        <begin position="167"/>
        <end position="196"/>
    </location>
</feature>
<name>A0A8B6FZ54_MYTGA</name>
<accession>A0A8B6FZ54</accession>
<protein>
    <submittedName>
        <fullName evidence="2">Uncharacterized protein</fullName>
    </submittedName>
</protein>
<dbReference type="AlphaFoldDB" id="A0A8B6FZ54"/>
<feature type="compositionally biased region" description="Acidic residues" evidence="1">
    <location>
        <begin position="1"/>
        <end position="13"/>
    </location>
</feature>
<dbReference type="Proteomes" id="UP000596742">
    <property type="component" value="Unassembled WGS sequence"/>
</dbReference>
<evidence type="ECO:0000313" key="2">
    <source>
        <dbReference type="EMBL" id="VDI55690.1"/>
    </source>
</evidence>
<feature type="region of interest" description="Disordered" evidence="1">
    <location>
        <begin position="1"/>
        <end position="90"/>
    </location>
</feature>
<reference evidence="2" key="1">
    <citation type="submission" date="2018-11" db="EMBL/GenBank/DDBJ databases">
        <authorList>
            <person name="Alioto T."/>
            <person name="Alioto T."/>
        </authorList>
    </citation>
    <scope>NUCLEOTIDE SEQUENCE</scope>
</reference>
<evidence type="ECO:0000313" key="3">
    <source>
        <dbReference type="Proteomes" id="UP000596742"/>
    </source>
</evidence>
<organism evidence="2 3">
    <name type="scientific">Mytilus galloprovincialis</name>
    <name type="common">Mediterranean mussel</name>
    <dbReference type="NCBI Taxonomy" id="29158"/>
    <lineage>
        <taxon>Eukaryota</taxon>
        <taxon>Metazoa</taxon>
        <taxon>Spiralia</taxon>
        <taxon>Lophotrochozoa</taxon>
        <taxon>Mollusca</taxon>
        <taxon>Bivalvia</taxon>
        <taxon>Autobranchia</taxon>
        <taxon>Pteriomorphia</taxon>
        <taxon>Mytilida</taxon>
        <taxon>Mytiloidea</taxon>
        <taxon>Mytilidae</taxon>
        <taxon>Mytilinae</taxon>
        <taxon>Mytilus</taxon>
    </lineage>
</organism>
<feature type="region of interest" description="Disordered" evidence="1">
    <location>
        <begin position="108"/>
        <end position="127"/>
    </location>
</feature>
<dbReference type="OrthoDB" id="6161547at2759"/>
<feature type="compositionally biased region" description="Basic and acidic residues" evidence="1">
    <location>
        <begin position="182"/>
        <end position="196"/>
    </location>
</feature>
<dbReference type="EMBL" id="UYJE01007524">
    <property type="protein sequence ID" value="VDI55690.1"/>
    <property type="molecule type" value="Genomic_DNA"/>
</dbReference>
<sequence length="196" mass="22085">SKDTEVEQDDDDGLKENPLYVTSGQTRDTDNGPLYSEVKKPKKGRPVENKDETAFYSQVEKTVKKGKQKKKEKNTGKERENGIQDKAIELGSVYENSEKLMKTHSPEEYLNTYGNSGDVSTNGQGYKVTRNKDGLIYADLDLKPDPSGRRFVIRGIENRNNYAILDLTKTAEPLPSDDSDDEKQISKLTDDTENTK</sequence>
<feature type="non-terminal residue" evidence="2">
    <location>
        <position position="196"/>
    </location>
</feature>
<keyword evidence="3" id="KW-1185">Reference proteome</keyword>
<gene>
    <name evidence="2" type="ORF">MGAL_10B073397</name>
</gene>
<feature type="compositionally biased region" description="Polar residues" evidence="1">
    <location>
        <begin position="112"/>
        <end position="124"/>
    </location>
</feature>
<feature type="compositionally biased region" description="Basic and acidic residues" evidence="1">
    <location>
        <begin position="73"/>
        <end position="88"/>
    </location>
</feature>
<proteinExistence type="predicted"/>
<evidence type="ECO:0000256" key="1">
    <source>
        <dbReference type="SAM" id="MobiDB-lite"/>
    </source>
</evidence>
<comment type="caution">
    <text evidence="2">The sequence shown here is derived from an EMBL/GenBank/DDBJ whole genome shotgun (WGS) entry which is preliminary data.</text>
</comment>